<dbReference type="GO" id="GO:0004799">
    <property type="term" value="F:thymidylate synthase activity"/>
    <property type="evidence" value="ECO:0007669"/>
    <property type="project" value="TreeGrafter"/>
</dbReference>
<accession>A0A7C5X139</accession>
<keyword evidence="2" id="KW-0489">Methyltransferase</keyword>
<dbReference type="EC" id="2.1.1.148" evidence="1"/>
<dbReference type="GO" id="GO:0070402">
    <property type="term" value="F:NADPH binding"/>
    <property type="evidence" value="ECO:0007669"/>
    <property type="project" value="TreeGrafter"/>
</dbReference>
<dbReference type="PANTHER" id="PTHR34934:SF1">
    <property type="entry name" value="FLAVIN-DEPENDENT THYMIDYLATE SYNTHASE"/>
    <property type="match status" value="1"/>
</dbReference>
<dbReference type="Gene3D" id="3.30.1360.170">
    <property type="match status" value="2"/>
</dbReference>
<dbReference type="PROSITE" id="PS51331">
    <property type="entry name" value="THYX"/>
    <property type="match status" value="1"/>
</dbReference>
<comment type="caution">
    <text evidence="2">The sequence shown here is derived from an EMBL/GenBank/DDBJ whole genome shotgun (WGS) entry which is preliminary data.</text>
</comment>
<reference evidence="2" key="1">
    <citation type="journal article" date="2020" name="mSystems">
        <title>Genome- and Community-Level Interaction Insights into Carbon Utilization and Element Cycling Functions of Hydrothermarchaeota in Hydrothermal Sediment.</title>
        <authorList>
            <person name="Zhou Z."/>
            <person name="Liu Y."/>
            <person name="Xu W."/>
            <person name="Pan J."/>
            <person name="Luo Z.H."/>
            <person name="Li M."/>
        </authorList>
    </citation>
    <scope>NUCLEOTIDE SEQUENCE [LARGE SCALE GENOMIC DNA]</scope>
    <source>
        <strain evidence="2">SpSt-114</strain>
    </source>
</reference>
<dbReference type="InterPro" id="IPR003669">
    <property type="entry name" value="Thymidylate_synthase_ThyX"/>
</dbReference>
<proteinExistence type="predicted"/>
<name>A0A7C5X139_9AQUI</name>
<dbReference type="AlphaFoldDB" id="A0A7C5X139"/>
<evidence type="ECO:0000313" key="2">
    <source>
        <dbReference type="EMBL" id="HHO74113.1"/>
    </source>
</evidence>
<dbReference type="GO" id="GO:0006231">
    <property type="term" value="P:dTMP biosynthetic process"/>
    <property type="evidence" value="ECO:0007669"/>
    <property type="project" value="UniProtKB-UniRule"/>
</dbReference>
<dbReference type="SUPFAM" id="SSF69796">
    <property type="entry name" value="Thymidylate synthase-complementing protein Thy1"/>
    <property type="match status" value="1"/>
</dbReference>
<sequence>MSIFLLGSDQRVVRCARVSFAKDEQVDQERDIKLIKFLFENRHASPFEHVVIAFESNEEFWLSLLRKVKNPTFQAYWDGKFLWLNLRNIINAWEHMPEEVLSVIEKKLPAVYSVVVGKEPKGYSTDSAYVKELVETSSGFVGLVDKLELDSPMDYYTFVVECPLFVARQWHRHRFGSYNEVSRRYVSYEPDFYIPEYLRKQSKSNKQASEDTPLEEPWNSLFLKKIKWYVEDLKTLYANMVERGTAKELARGILPQFMKTRFYWTVPRISLDNFITLRTHPHAQKEIRELALAIKDMVGYRGWDRIMRL</sequence>
<dbReference type="GO" id="GO:0050797">
    <property type="term" value="F:thymidylate synthase (FAD) activity"/>
    <property type="evidence" value="ECO:0007669"/>
    <property type="project" value="UniProtKB-UniRule"/>
</dbReference>
<dbReference type="CDD" id="cd20175">
    <property type="entry name" value="ThyX"/>
    <property type="match status" value="1"/>
</dbReference>
<dbReference type="NCBIfam" id="TIGR02170">
    <property type="entry name" value="thyX"/>
    <property type="match status" value="1"/>
</dbReference>
<protein>
    <recommendedName>
        <fullName evidence="1">FAD-dependent thymidylate synthase</fullName>
        <ecNumber evidence="1">2.1.1.148</ecNumber>
    </recommendedName>
</protein>
<organism evidence="2">
    <name type="scientific">Thermocrinis ruber</name>
    <dbReference type="NCBI Taxonomy" id="75906"/>
    <lineage>
        <taxon>Bacteria</taxon>
        <taxon>Pseudomonadati</taxon>
        <taxon>Aquificota</taxon>
        <taxon>Aquificia</taxon>
        <taxon>Aquificales</taxon>
        <taxon>Aquificaceae</taxon>
        <taxon>Thermocrinis</taxon>
    </lineage>
</organism>
<dbReference type="Pfam" id="PF02511">
    <property type="entry name" value="Thy1"/>
    <property type="match status" value="2"/>
</dbReference>
<evidence type="ECO:0000256" key="1">
    <source>
        <dbReference type="NCBIfam" id="TIGR02170"/>
    </source>
</evidence>
<dbReference type="PANTHER" id="PTHR34934">
    <property type="entry name" value="FLAVIN-DEPENDENT THYMIDYLATE SYNTHASE"/>
    <property type="match status" value="1"/>
</dbReference>
<dbReference type="GO" id="GO:0050660">
    <property type="term" value="F:flavin adenine dinucleotide binding"/>
    <property type="evidence" value="ECO:0007669"/>
    <property type="project" value="UniProtKB-UniRule"/>
</dbReference>
<dbReference type="InterPro" id="IPR036098">
    <property type="entry name" value="Thymidylate_synthase_ThyX_sf"/>
</dbReference>
<dbReference type="EMBL" id="DSAC01000068">
    <property type="protein sequence ID" value="HHO74113.1"/>
    <property type="molecule type" value="Genomic_DNA"/>
</dbReference>
<dbReference type="GO" id="GO:0032259">
    <property type="term" value="P:methylation"/>
    <property type="evidence" value="ECO:0007669"/>
    <property type="project" value="UniProtKB-KW"/>
</dbReference>
<keyword evidence="2" id="KW-0808">Transferase</keyword>
<gene>
    <name evidence="2" type="primary">thyX</name>
    <name evidence="2" type="ORF">ENN04_05665</name>
</gene>